<dbReference type="InterPro" id="IPR000551">
    <property type="entry name" value="MerR-type_HTH_dom"/>
</dbReference>
<dbReference type="Pfam" id="PF06445">
    <property type="entry name" value="GyrI-like"/>
    <property type="match status" value="1"/>
</dbReference>
<dbReference type="Proteomes" id="UP000726170">
    <property type="component" value="Unassembled WGS sequence"/>
</dbReference>
<dbReference type="Pfam" id="PF13411">
    <property type="entry name" value="MerR_1"/>
    <property type="match status" value="1"/>
</dbReference>
<organism evidence="2 3">
    <name type="scientific">Clostridium mobile</name>
    <dbReference type="NCBI Taxonomy" id="2841512"/>
    <lineage>
        <taxon>Bacteria</taxon>
        <taxon>Bacillati</taxon>
        <taxon>Bacillota</taxon>
        <taxon>Clostridia</taxon>
        <taxon>Eubacteriales</taxon>
        <taxon>Clostridiaceae</taxon>
        <taxon>Clostridium</taxon>
    </lineage>
</organism>
<dbReference type="InterPro" id="IPR010499">
    <property type="entry name" value="AraC_E-bd"/>
</dbReference>
<feature type="domain" description="HTH merR-type" evidence="1">
    <location>
        <begin position="15"/>
        <end position="85"/>
    </location>
</feature>
<dbReference type="EMBL" id="JAHLQF010000002">
    <property type="protein sequence ID" value="MBU5484436.1"/>
    <property type="molecule type" value="Genomic_DNA"/>
</dbReference>
<sequence>MDDIYKSECKEERTLYKIGLFSQMNRVTIKTLHHYDEIGLLKPAYIDEFTGYRYYSSAELPILHEILSLRQMGLSLEEIGKVQKGVSVENLLIKKKADLLKKIAEETMKLSQVEYYLHHKNEVGDYNVILKELPEVIVASMRTIIPSYNKLLEIIPPMGREMERLGCVCAVPEYCFNIYHDGEYKETNVDVEICEAVTEKKEDSHMIKFKKIDKVETAACVLHKGSYENFPKAYGAVMQWMEENGFELIDFPRESYIDGIWNKDSVEEWLTEIQFPVRKKIYEE</sequence>
<evidence type="ECO:0000259" key="1">
    <source>
        <dbReference type="PROSITE" id="PS50937"/>
    </source>
</evidence>
<comment type="caution">
    <text evidence="2">The sequence shown here is derived from an EMBL/GenBank/DDBJ whole genome shotgun (WGS) entry which is preliminary data.</text>
</comment>
<name>A0ABS6EIC3_9CLOT</name>
<keyword evidence="3" id="KW-1185">Reference proteome</keyword>
<reference evidence="2 3" key="1">
    <citation type="submission" date="2021-06" db="EMBL/GenBank/DDBJ databases">
        <authorList>
            <person name="Sun Q."/>
            <person name="Li D."/>
        </authorList>
    </citation>
    <scope>NUCLEOTIDE SEQUENCE [LARGE SCALE GENOMIC DNA]</scope>
    <source>
        <strain evidence="2 3">MSJ-11</strain>
    </source>
</reference>
<dbReference type="SMART" id="SM00871">
    <property type="entry name" value="AraC_E_bind"/>
    <property type="match status" value="1"/>
</dbReference>
<dbReference type="PANTHER" id="PTHR30204">
    <property type="entry name" value="REDOX-CYCLING DRUG-SENSING TRANSCRIPTIONAL ACTIVATOR SOXR"/>
    <property type="match status" value="1"/>
</dbReference>
<dbReference type="PANTHER" id="PTHR30204:SF97">
    <property type="entry name" value="MERR FAMILY REGULATORY PROTEIN"/>
    <property type="match status" value="1"/>
</dbReference>
<protein>
    <submittedName>
        <fullName evidence="2">MerR family transcriptional regulator</fullName>
    </submittedName>
</protein>
<evidence type="ECO:0000313" key="3">
    <source>
        <dbReference type="Proteomes" id="UP000726170"/>
    </source>
</evidence>
<dbReference type="InterPro" id="IPR029442">
    <property type="entry name" value="GyrI-like"/>
</dbReference>
<dbReference type="SMART" id="SM00422">
    <property type="entry name" value="HTH_MERR"/>
    <property type="match status" value="1"/>
</dbReference>
<proteinExistence type="predicted"/>
<evidence type="ECO:0000313" key="2">
    <source>
        <dbReference type="EMBL" id="MBU5484436.1"/>
    </source>
</evidence>
<dbReference type="InterPro" id="IPR047057">
    <property type="entry name" value="MerR_fam"/>
</dbReference>
<dbReference type="PROSITE" id="PS50937">
    <property type="entry name" value="HTH_MERR_2"/>
    <property type="match status" value="1"/>
</dbReference>
<gene>
    <name evidence="2" type="ORF">KQI86_08855</name>
</gene>
<accession>A0ABS6EIC3</accession>
<dbReference type="RefSeq" id="WP_216438911.1">
    <property type="nucleotide sequence ID" value="NZ_JAHLQF010000002.1"/>
</dbReference>
<dbReference type="CDD" id="cd01107">
    <property type="entry name" value="HTH_BmrR"/>
    <property type="match status" value="1"/>
</dbReference>